<dbReference type="PANTHER" id="PTHR46386:SF1">
    <property type="entry name" value="NUCLEAR BODY PROTEIN SP140-LIKE PROTEIN"/>
    <property type="match status" value="1"/>
</dbReference>
<keyword evidence="4 5" id="KW-0103">Bromodomain</keyword>
<dbReference type="CDD" id="cd15541">
    <property type="entry name" value="PHD_TIF1_like"/>
    <property type="match status" value="1"/>
</dbReference>
<dbReference type="PROSITE" id="PS01359">
    <property type="entry name" value="ZF_PHD_1"/>
    <property type="match status" value="1"/>
</dbReference>
<dbReference type="Ensembl" id="ENSCCRT00020006742.1">
    <property type="protein sequence ID" value="ENSCCRP00020005957.1"/>
    <property type="gene ID" value="ENSCCRG00020003357.1"/>
</dbReference>
<dbReference type="InterPro" id="IPR001965">
    <property type="entry name" value="Znf_PHD"/>
</dbReference>
<dbReference type="InterPro" id="IPR019786">
    <property type="entry name" value="Zinc_finger_PHD-type_CS"/>
</dbReference>
<dbReference type="InterPro" id="IPR010919">
    <property type="entry name" value="SAND-like_dom_sf"/>
</dbReference>
<evidence type="ECO:0000256" key="2">
    <source>
        <dbReference type="ARBA" id="ARBA00022771"/>
    </source>
</evidence>
<dbReference type="InterPro" id="IPR011011">
    <property type="entry name" value="Znf_FYVE_PHD"/>
</dbReference>
<dbReference type="Gene3D" id="1.20.920.10">
    <property type="entry name" value="Bromodomain-like"/>
    <property type="match status" value="1"/>
</dbReference>
<dbReference type="Gene3D" id="3.30.40.10">
    <property type="entry name" value="Zinc/RING finger domain, C3HC4 (zinc finger)"/>
    <property type="match status" value="1"/>
</dbReference>
<feature type="domain" description="PHD-type" evidence="8">
    <location>
        <begin position="158"/>
        <end position="206"/>
    </location>
</feature>
<dbReference type="GO" id="GO:0000981">
    <property type="term" value="F:DNA-binding transcription factor activity, RNA polymerase II-specific"/>
    <property type="evidence" value="ECO:0007669"/>
    <property type="project" value="TreeGrafter"/>
</dbReference>
<evidence type="ECO:0000256" key="4">
    <source>
        <dbReference type="ARBA" id="ARBA00023117"/>
    </source>
</evidence>
<evidence type="ECO:0000256" key="5">
    <source>
        <dbReference type="PROSITE-ProRule" id="PRU00035"/>
    </source>
</evidence>
<dbReference type="SMART" id="SM00249">
    <property type="entry name" value="PHD"/>
    <property type="match status" value="1"/>
</dbReference>
<evidence type="ECO:0000256" key="3">
    <source>
        <dbReference type="ARBA" id="ARBA00022833"/>
    </source>
</evidence>
<dbReference type="Gene3D" id="3.10.390.10">
    <property type="entry name" value="SAND domain-like"/>
    <property type="match status" value="1"/>
</dbReference>
<dbReference type="SMART" id="SM00297">
    <property type="entry name" value="BROMO"/>
    <property type="match status" value="1"/>
</dbReference>
<evidence type="ECO:0000313" key="11">
    <source>
        <dbReference type="Proteomes" id="UP000694701"/>
    </source>
</evidence>
<dbReference type="GO" id="GO:0005634">
    <property type="term" value="C:nucleus"/>
    <property type="evidence" value="ECO:0007669"/>
    <property type="project" value="TreeGrafter"/>
</dbReference>
<accession>A0A8C2GYT8</accession>
<feature type="domain" description="SAND" evidence="9">
    <location>
        <begin position="54"/>
        <end position="132"/>
    </location>
</feature>
<dbReference type="InterPro" id="IPR036427">
    <property type="entry name" value="Bromodomain-like_sf"/>
</dbReference>
<keyword evidence="1" id="KW-0479">Metal-binding</keyword>
<dbReference type="SUPFAM" id="SSF57903">
    <property type="entry name" value="FYVE/PHD zinc finger"/>
    <property type="match status" value="1"/>
</dbReference>
<evidence type="ECO:0000313" key="10">
    <source>
        <dbReference type="Ensembl" id="ENSCCRP00020005957.1"/>
    </source>
</evidence>
<dbReference type="PROSITE" id="PS50016">
    <property type="entry name" value="ZF_PHD_2"/>
    <property type="match status" value="1"/>
</dbReference>
<sequence length="313" mass="36365">MLSAVCLNAAMCFIPQDSETSSSSVEESDAENFQEQGWRGGRTEIRGRVEEEEEDVADLSVFQAPSLPVTCVSLTGTLYKYRFATGIRGKCIRTEEKWFTPEEFVKQEPTLTDGHWKKDILCHEKMLNFLIKVLHNCECEICEIFLRHSIYFNYFNNDDECYICDSEEADLVCCDECPRAFHSQCHLPAVQGDSPGEWICTFCVFRNSQQWRVSSNMSEQEALDAPVSQYRLVNTHTNSVPRYSEFISQPMWLDRIKQKLESGEYQTVRAFVSDFQLIFSNCRTFNRDNVFGRMGARLKKMFEEEFKKIFSIQ</sequence>
<protein>
    <recommendedName>
        <fullName evidence="12">Nuclear body protein SP140-like protein</fullName>
    </recommendedName>
</protein>
<evidence type="ECO:0000259" key="9">
    <source>
        <dbReference type="PROSITE" id="PS50864"/>
    </source>
</evidence>
<dbReference type="GO" id="GO:0003677">
    <property type="term" value="F:DNA binding"/>
    <property type="evidence" value="ECO:0007669"/>
    <property type="project" value="InterPro"/>
</dbReference>
<proteinExistence type="predicted"/>
<feature type="domain" description="Bromo" evidence="7">
    <location>
        <begin position="215"/>
        <end position="293"/>
    </location>
</feature>
<keyword evidence="2 6" id="KW-0863">Zinc-finger</keyword>
<dbReference type="GO" id="GO:0008270">
    <property type="term" value="F:zinc ion binding"/>
    <property type="evidence" value="ECO:0007669"/>
    <property type="project" value="UniProtKB-KW"/>
</dbReference>
<dbReference type="PROSITE" id="PS50014">
    <property type="entry name" value="BROMODOMAIN_2"/>
    <property type="match status" value="1"/>
</dbReference>
<dbReference type="AlphaFoldDB" id="A0A8C2GYT8"/>
<evidence type="ECO:0000256" key="6">
    <source>
        <dbReference type="PROSITE-ProRule" id="PRU00146"/>
    </source>
</evidence>
<dbReference type="Pfam" id="PF00439">
    <property type="entry name" value="Bromodomain"/>
    <property type="match status" value="1"/>
</dbReference>
<dbReference type="InterPro" id="IPR019787">
    <property type="entry name" value="Znf_PHD-finger"/>
</dbReference>
<reference evidence="10" key="1">
    <citation type="submission" date="2025-08" db="UniProtKB">
        <authorList>
            <consortium name="Ensembl"/>
        </authorList>
    </citation>
    <scope>IDENTIFICATION</scope>
</reference>
<dbReference type="Pfam" id="PF00628">
    <property type="entry name" value="PHD"/>
    <property type="match status" value="1"/>
</dbReference>
<evidence type="ECO:0008006" key="12">
    <source>
        <dbReference type="Google" id="ProtNLM"/>
    </source>
</evidence>
<dbReference type="InterPro" id="IPR000770">
    <property type="entry name" value="SAND_dom"/>
</dbReference>
<organism evidence="10 11">
    <name type="scientific">Cyprinus carpio</name>
    <name type="common">Common carp</name>
    <dbReference type="NCBI Taxonomy" id="7962"/>
    <lineage>
        <taxon>Eukaryota</taxon>
        <taxon>Metazoa</taxon>
        <taxon>Chordata</taxon>
        <taxon>Craniata</taxon>
        <taxon>Vertebrata</taxon>
        <taxon>Euteleostomi</taxon>
        <taxon>Actinopterygii</taxon>
        <taxon>Neopterygii</taxon>
        <taxon>Teleostei</taxon>
        <taxon>Ostariophysi</taxon>
        <taxon>Cypriniformes</taxon>
        <taxon>Cyprinidae</taxon>
        <taxon>Cyprininae</taxon>
        <taxon>Cyprinus</taxon>
    </lineage>
</organism>
<dbReference type="Pfam" id="PF01342">
    <property type="entry name" value="SAND"/>
    <property type="match status" value="1"/>
</dbReference>
<dbReference type="InterPro" id="IPR043563">
    <property type="entry name" value="Sp110/Sp140/Sp140L-like"/>
</dbReference>
<evidence type="ECO:0000259" key="7">
    <source>
        <dbReference type="PROSITE" id="PS50014"/>
    </source>
</evidence>
<dbReference type="SUPFAM" id="SSF63763">
    <property type="entry name" value="SAND domain-like"/>
    <property type="match status" value="1"/>
</dbReference>
<dbReference type="InterPro" id="IPR013083">
    <property type="entry name" value="Znf_RING/FYVE/PHD"/>
</dbReference>
<dbReference type="Proteomes" id="UP000694701">
    <property type="component" value="Unplaced"/>
</dbReference>
<dbReference type="PROSITE" id="PS50864">
    <property type="entry name" value="SAND"/>
    <property type="match status" value="1"/>
</dbReference>
<dbReference type="SUPFAM" id="SSF47370">
    <property type="entry name" value="Bromodomain"/>
    <property type="match status" value="1"/>
</dbReference>
<dbReference type="SMART" id="SM00258">
    <property type="entry name" value="SAND"/>
    <property type="match status" value="1"/>
</dbReference>
<evidence type="ECO:0000259" key="8">
    <source>
        <dbReference type="PROSITE" id="PS50016"/>
    </source>
</evidence>
<evidence type="ECO:0000256" key="1">
    <source>
        <dbReference type="ARBA" id="ARBA00022723"/>
    </source>
</evidence>
<dbReference type="InterPro" id="IPR001487">
    <property type="entry name" value="Bromodomain"/>
</dbReference>
<name>A0A8C2GYT8_CYPCA</name>
<dbReference type="PRINTS" id="PR00503">
    <property type="entry name" value="BROMODOMAIN"/>
</dbReference>
<keyword evidence="3" id="KW-0862">Zinc</keyword>
<dbReference type="PANTHER" id="PTHR46386">
    <property type="entry name" value="NUCLEAR BODY PROTEIN SP140"/>
    <property type="match status" value="1"/>
</dbReference>